<evidence type="ECO:0000313" key="1">
    <source>
        <dbReference type="EMBL" id="KYO19637.1"/>
    </source>
</evidence>
<dbReference type="EMBL" id="AKHW03006584">
    <property type="protein sequence ID" value="KYO19637.1"/>
    <property type="molecule type" value="Genomic_DNA"/>
</dbReference>
<dbReference type="STRING" id="8496.A0A151M543"/>
<keyword evidence="2" id="KW-1185">Reference proteome</keyword>
<proteinExistence type="predicted"/>
<dbReference type="AlphaFoldDB" id="A0A151M543"/>
<reference evidence="1 2" key="1">
    <citation type="journal article" date="2012" name="Genome Biol.">
        <title>Sequencing three crocodilian genomes to illuminate the evolution of archosaurs and amniotes.</title>
        <authorList>
            <person name="St John J.A."/>
            <person name="Braun E.L."/>
            <person name="Isberg S.R."/>
            <person name="Miles L.G."/>
            <person name="Chong A.Y."/>
            <person name="Gongora J."/>
            <person name="Dalzell P."/>
            <person name="Moran C."/>
            <person name="Bed'hom B."/>
            <person name="Abzhanov A."/>
            <person name="Burgess S.C."/>
            <person name="Cooksey A.M."/>
            <person name="Castoe T.A."/>
            <person name="Crawford N.G."/>
            <person name="Densmore L.D."/>
            <person name="Drew J.C."/>
            <person name="Edwards S.V."/>
            <person name="Faircloth B.C."/>
            <person name="Fujita M.K."/>
            <person name="Greenwold M.J."/>
            <person name="Hoffmann F.G."/>
            <person name="Howard J.M."/>
            <person name="Iguchi T."/>
            <person name="Janes D.E."/>
            <person name="Khan S.Y."/>
            <person name="Kohno S."/>
            <person name="de Koning A.J."/>
            <person name="Lance S.L."/>
            <person name="McCarthy F.M."/>
            <person name="McCormack J.E."/>
            <person name="Merchant M.E."/>
            <person name="Peterson D.G."/>
            <person name="Pollock D.D."/>
            <person name="Pourmand N."/>
            <person name="Raney B.J."/>
            <person name="Roessler K.A."/>
            <person name="Sanford J.R."/>
            <person name="Sawyer R.H."/>
            <person name="Schmidt C.J."/>
            <person name="Triplett E.W."/>
            <person name="Tuberville T.D."/>
            <person name="Venegas-Anaya M."/>
            <person name="Howard J.T."/>
            <person name="Jarvis E.D."/>
            <person name="Guillette L.J.Jr."/>
            <person name="Glenn T.C."/>
            <person name="Green R.E."/>
            <person name="Ray D.A."/>
        </authorList>
    </citation>
    <scope>NUCLEOTIDE SEQUENCE [LARGE SCALE GENOMIC DNA]</scope>
    <source>
        <strain evidence="1">KSC_2009_1</strain>
    </source>
</reference>
<comment type="caution">
    <text evidence="1">The sequence shown here is derived from an EMBL/GenBank/DDBJ whole genome shotgun (WGS) entry which is preliminary data.</text>
</comment>
<accession>A0A151M543</accession>
<protein>
    <submittedName>
        <fullName evidence="1">Uncharacterized protein</fullName>
    </submittedName>
</protein>
<name>A0A151M543_ALLMI</name>
<dbReference type="Proteomes" id="UP000050525">
    <property type="component" value="Unassembled WGS sequence"/>
</dbReference>
<organism evidence="1 2">
    <name type="scientific">Alligator mississippiensis</name>
    <name type="common">American alligator</name>
    <dbReference type="NCBI Taxonomy" id="8496"/>
    <lineage>
        <taxon>Eukaryota</taxon>
        <taxon>Metazoa</taxon>
        <taxon>Chordata</taxon>
        <taxon>Craniata</taxon>
        <taxon>Vertebrata</taxon>
        <taxon>Euteleostomi</taxon>
        <taxon>Archelosauria</taxon>
        <taxon>Archosauria</taxon>
        <taxon>Crocodylia</taxon>
        <taxon>Alligatoridae</taxon>
        <taxon>Alligatorinae</taxon>
        <taxon>Alligator</taxon>
    </lineage>
</organism>
<evidence type="ECO:0000313" key="2">
    <source>
        <dbReference type="Proteomes" id="UP000050525"/>
    </source>
</evidence>
<gene>
    <name evidence="1" type="ORF">Y1Q_0007547</name>
</gene>
<sequence length="98" mass="11674">MNGSWRWSEWSCFSLYQVQLKQEEEGVQPDQECLPLRKLHRLMTYSQLIVREESSFSDIPDVKNDFAFLLHMVDQYDQLYSKRFGVFLSEGSLMQCLI</sequence>